<evidence type="ECO:0000256" key="1">
    <source>
        <dbReference type="ARBA" id="ARBA00004141"/>
    </source>
</evidence>
<keyword evidence="4 5" id="KW-0472">Membrane</keyword>
<dbReference type="PANTHER" id="PTHR23112:SF0">
    <property type="entry name" value="TRANSMEMBRANE PROTEIN 116"/>
    <property type="match status" value="1"/>
</dbReference>
<dbReference type="GO" id="GO:0005886">
    <property type="term" value="C:plasma membrane"/>
    <property type="evidence" value="ECO:0007669"/>
    <property type="project" value="TreeGrafter"/>
</dbReference>
<feature type="transmembrane region" description="Helical" evidence="5">
    <location>
        <begin position="66"/>
        <end position="90"/>
    </location>
</feature>
<feature type="transmembrane region" description="Helical" evidence="5">
    <location>
        <begin position="136"/>
        <end position="157"/>
    </location>
</feature>
<comment type="subcellular location">
    <subcellularLocation>
        <location evidence="1">Membrane</location>
        <topology evidence="1">Multi-pass membrane protein</topology>
    </subcellularLocation>
</comment>
<evidence type="ECO:0000256" key="2">
    <source>
        <dbReference type="ARBA" id="ARBA00022692"/>
    </source>
</evidence>
<dbReference type="PROSITE" id="PS50261">
    <property type="entry name" value="G_PROTEIN_RECEP_F2_4"/>
    <property type="match status" value="1"/>
</dbReference>
<dbReference type="Pfam" id="PF05462">
    <property type="entry name" value="Dicty_CAR"/>
    <property type="match status" value="1"/>
</dbReference>
<keyword evidence="2 5" id="KW-0812">Transmembrane</keyword>
<dbReference type="Gene3D" id="1.20.1070.10">
    <property type="entry name" value="Rhodopsin 7-helix transmembrane proteins"/>
    <property type="match status" value="1"/>
</dbReference>
<evidence type="ECO:0000313" key="8">
    <source>
        <dbReference type="Proteomes" id="UP000054516"/>
    </source>
</evidence>
<dbReference type="SUPFAM" id="SSF81321">
    <property type="entry name" value="Family A G protein-coupled receptor-like"/>
    <property type="match status" value="1"/>
</dbReference>
<evidence type="ECO:0000256" key="3">
    <source>
        <dbReference type="ARBA" id="ARBA00022989"/>
    </source>
</evidence>
<proteinExistence type="predicted"/>
<dbReference type="OrthoDB" id="18453at2759"/>
<feature type="transmembrane region" description="Helical" evidence="5">
    <location>
        <begin position="384"/>
        <end position="409"/>
    </location>
</feature>
<feature type="domain" description="G-protein coupled receptors family 2 profile 2" evidence="6">
    <location>
        <begin position="29"/>
        <end position="215"/>
    </location>
</feature>
<evidence type="ECO:0000256" key="5">
    <source>
        <dbReference type="SAM" id="Phobius"/>
    </source>
</evidence>
<dbReference type="GO" id="GO:0007166">
    <property type="term" value="P:cell surface receptor signaling pathway"/>
    <property type="evidence" value="ECO:0007669"/>
    <property type="project" value="InterPro"/>
</dbReference>
<feature type="transmembrane region" description="Helical" evidence="5">
    <location>
        <begin position="188"/>
        <end position="211"/>
    </location>
</feature>
<dbReference type="GO" id="GO:0004930">
    <property type="term" value="F:G protein-coupled receptor activity"/>
    <property type="evidence" value="ECO:0007669"/>
    <property type="project" value="TreeGrafter"/>
</dbReference>
<dbReference type="InterPro" id="IPR017981">
    <property type="entry name" value="GPCR_2-like_7TM"/>
</dbReference>
<keyword evidence="8" id="KW-1185">Reference proteome</keyword>
<dbReference type="AlphaFoldDB" id="A0A1S7UJM5"/>
<name>A0A1S7UJM5_ROSNE</name>
<dbReference type="STRING" id="77044.A0A1S7UJM5"/>
<feature type="transmembrane region" description="Helical" evidence="5">
    <location>
        <begin position="345"/>
        <end position="364"/>
    </location>
</feature>
<protein>
    <submittedName>
        <fullName evidence="7">Putative G-protein coupled receptor</fullName>
    </submittedName>
</protein>
<gene>
    <name evidence="7" type="ORF">SAMD00023353_0201990</name>
</gene>
<dbReference type="OMA" id="LYAYYIP"/>
<keyword evidence="7" id="KW-0675">Receptor</keyword>
<evidence type="ECO:0000256" key="4">
    <source>
        <dbReference type="ARBA" id="ARBA00023136"/>
    </source>
</evidence>
<keyword evidence="3 5" id="KW-1133">Transmembrane helix</keyword>
<sequence length="485" mass="54322">MPPTEVTSSLPSDNMVRVAPSIPSHIEIIVLFERLGAALSVVGVLSIFIAFAAFKRLRTVPNTFIIFASVANLGASIACLIGYSGVLAGSDSHLCQAQAFMFELFMQSDPWWSFAMAVNVYMVFFFSANPNSFLRYWYAYFLVCYGIPFIPALWLLLAHDKTGAPVYGDATIWCWIGKSSSDLRIYTYYLPIWVCIVLSSLIYVAVGYYVFKQRNQLRNLSLSNPHRDITEARDSGEKDLFANAAHMGSANRKVLQVTTINTESERITRPLPGATPLNWFKGPVEDQSNFDQQVGASTTAPIATTITSITAEPRHDTKESFLQRIQDAFNGWCNKFSHMDPVKLAYLRTSFVFAVSVLITWTPSSINRVHDIVRPNEFSYPLNLASAIVLPLQGLWNAVIFFSTSWLALRQEVRAKVDQLKGVPKGRNVAEAVRYERDRFFELERRATRQNDDTNSEISIITTASLSGSRDNSIKALRETPSKGL</sequence>
<dbReference type="Proteomes" id="UP000054516">
    <property type="component" value="Unassembled WGS sequence"/>
</dbReference>
<feature type="transmembrane region" description="Helical" evidence="5">
    <location>
        <begin position="35"/>
        <end position="54"/>
    </location>
</feature>
<evidence type="ECO:0000313" key="7">
    <source>
        <dbReference type="EMBL" id="GAP83441.1"/>
    </source>
</evidence>
<dbReference type="EMBL" id="DF977447">
    <property type="protein sequence ID" value="GAP83441.1"/>
    <property type="molecule type" value="Genomic_DNA"/>
</dbReference>
<evidence type="ECO:0000259" key="6">
    <source>
        <dbReference type="PROSITE" id="PS50261"/>
    </source>
</evidence>
<reference evidence="7" key="1">
    <citation type="submission" date="2016-03" db="EMBL/GenBank/DDBJ databases">
        <title>Draft genome sequence of Rosellinia necatrix.</title>
        <authorList>
            <person name="Kanematsu S."/>
        </authorList>
    </citation>
    <scope>NUCLEOTIDE SEQUENCE [LARGE SCALE GENOMIC DNA]</scope>
    <source>
        <strain evidence="7">W97</strain>
    </source>
</reference>
<feature type="transmembrane region" description="Helical" evidence="5">
    <location>
        <begin position="110"/>
        <end position="129"/>
    </location>
</feature>
<accession>A0A1S7UJM5</accession>
<organism evidence="7">
    <name type="scientific">Rosellinia necatrix</name>
    <name type="common">White root-rot fungus</name>
    <dbReference type="NCBI Taxonomy" id="77044"/>
    <lineage>
        <taxon>Eukaryota</taxon>
        <taxon>Fungi</taxon>
        <taxon>Dikarya</taxon>
        <taxon>Ascomycota</taxon>
        <taxon>Pezizomycotina</taxon>
        <taxon>Sordariomycetes</taxon>
        <taxon>Xylariomycetidae</taxon>
        <taxon>Xylariales</taxon>
        <taxon>Xylariaceae</taxon>
        <taxon>Rosellinia</taxon>
    </lineage>
</organism>
<dbReference type="GO" id="GO:0007189">
    <property type="term" value="P:adenylate cyclase-activating G protein-coupled receptor signaling pathway"/>
    <property type="evidence" value="ECO:0007669"/>
    <property type="project" value="TreeGrafter"/>
</dbReference>
<dbReference type="PANTHER" id="PTHR23112">
    <property type="entry name" value="G PROTEIN-COUPLED RECEPTOR 157-RELATED"/>
    <property type="match status" value="1"/>
</dbReference>